<proteinExistence type="predicted"/>
<dbReference type="Proteomes" id="UP001595947">
    <property type="component" value="Unassembled WGS sequence"/>
</dbReference>
<reference evidence="2" key="1">
    <citation type="journal article" date="2019" name="Int. J. Syst. Evol. Microbiol.">
        <title>The Global Catalogue of Microorganisms (GCM) 10K type strain sequencing project: providing services to taxonomists for standard genome sequencing and annotation.</title>
        <authorList>
            <consortium name="The Broad Institute Genomics Platform"/>
            <consortium name="The Broad Institute Genome Sequencing Center for Infectious Disease"/>
            <person name="Wu L."/>
            <person name="Ma J."/>
        </authorList>
    </citation>
    <scope>NUCLEOTIDE SEQUENCE [LARGE SCALE GENOMIC DNA]</scope>
    <source>
        <strain evidence="2">CGMCC 4.7093</strain>
    </source>
</reference>
<gene>
    <name evidence="1" type="ORF">ACFPBZ_02745</name>
</gene>
<evidence type="ECO:0000313" key="1">
    <source>
        <dbReference type="EMBL" id="MFC5061111.1"/>
    </source>
</evidence>
<protein>
    <submittedName>
        <fullName evidence="1">Uncharacterized protein</fullName>
    </submittedName>
</protein>
<keyword evidence="2" id="KW-1185">Reference proteome</keyword>
<accession>A0ABV9YER7</accession>
<sequence length="266" mass="28825">MSGTLLGHAPAQDVARVPLSGSRAQPRGRRARVVVTPVPDVLAQAIAPGGPLSDAVQWAQIASTLIAALAAGFSYMAARAASRATGIALDVRRRELAELAQTRRPTLVVSVAAAVDGGRTRYTLQVKNTDDKNEAHELQIETSAKYSGPYRPASWPYTLAPGAEIMSHRRKLVAGQGRTKASVEAEGEGKRVAYGRLRFRDVHGLARWQYTFSLVEAMTFSDGKPEYDYSIMQQPVPTLISEDAADQSTLTTRVRLAWLALRGKDE</sequence>
<dbReference type="EMBL" id="JBHSIV010000002">
    <property type="protein sequence ID" value="MFC5061111.1"/>
    <property type="molecule type" value="Genomic_DNA"/>
</dbReference>
<name>A0ABV9YER7_9PSEU</name>
<comment type="caution">
    <text evidence="1">The sequence shown here is derived from an EMBL/GenBank/DDBJ whole genome shotgun (WGS) entry which is preliminary data.</text>
</comment>
<organism evidence="1 2">
    <name type="scientific">Actinomycetospora atypica</name>
    <dbReference type="NCBI Taxonomy" id="1290095"/>
    <lineage>
        <taxon>Bacteria</taxon>
        <taxon>Bacillati</taxon>
        <taxon>Actinomycetota</taxon>
        <taxon>Actinomycetes</taxon>
        <taxon>Pseudonocardiales</taxon>
        <taxon>Pseudonocardiaceae</taxon>
        <taxon>Actinomycetospora</taxon>
    </lineage>
</organism>
<evidence type="ECO:0000313" key="2">
    <source>
        <dbReference type="Proteomes" id="UP001595947"/>
    </source>
</evidence>